<accession>A0A0L1KE85</accession>
<evidence type="ECO:0000313" key="4">
    <source>
        <dbReference type="EMBL" id="KNH02248.1"/>
    </source>
</evidence>
<evidence type="ECO:0000256" key="1">
    <source>
        <dbReference type="ARBA" id="ARBA00008324"/>
    </source>
</evidence>
<dbReference type="GeneID" id="93687593"/>
<dbReference type="CDD" id="cd03443">
    <property type="entry name" value="PaaI_thioesterase"/>
    <property type="match status" value="1"/>
</dbReference>
<organism evidence="4 5">
    <name type="scientific">Qipengyuania citrea LAMA 915</name>
    <dbReference type="NCBI Taxonomy" id="1306953"/>
    <lineage>
        <taxon>Bacteria</taxon>
        <taxon>Pseudomonadati</taxon>
        <taxon>Pseudomonadota</taxon>
        <taxon>Alphaproteobacteria</taxon>
        <taxon>Sphingomonadales</taxon>
        <taxon>Erythrobacteraceae</taxon>
        <taxon>Qipengyuania</taxon>
    </lineage>
</organism>
<dbReference type="PATRIC" id="fig|1306953.7.peg.2579"/>
<evidence type="ECO:0000259" key="3">
    <source>
        <dbReference type="Pfam" id="PF03061"/>
    </source>
</evidence>
<dbReference type="InterPro" id="IPR006683">
    <property type="entry name" value="Thioestr_dom"/>
</dbReference>
<dbReference type="GO" id="GO:0047617">
    <property type="term" value="F:fatty acyl-CoA hydrolase activity"/>
    <property type="evidence" value="ECO:0007669"/>
    <property type="project" value="InterPro"/>
</dbReference>
<dbReference type="AlphaFoldDB" id="A0A0L1KE85"/>
<feature type="domain" description="Thioesterase" evidence="3">
    <location>
        <begin position="45"/>
        <end position="125"/>
    </location>
</feature>
<dbReference type="Pfam" id="PF03061">
    <property type="entry name" value="4HBT"/>
    <property type="match status" value="1"/>
</dbReference>
<comment type="similarity">
    <text evidence="1">Belongs to the thioesterase PaaI family.</text>
</comment>
<sequence length="143" mass="15435">MAKIHEGRRSPSAELMASDFVSFDVERGELTTRYTPPPSFASPRGAVQGGLIAGFLDEVMGGALLAVTEARFGAAEQRLPLNLDMNLTYLRMVPMETVTARGRVLKLGKRVAFLEGELFDKDGNLLVRATSSAIPTPLPGKDD</sequence>
<dbReference type="EMBL" id="JYNE01000023">
    <property type="protein sequence ID" value="KNH02248.1"/>
    <property type="molecule type" value="Genomic_DNA"/>
</dbReference>
<dbReference type="Proteomes" id="UP000037446">
    <property type="component" value="Unassembled WGS sequence"/>
</dbReference>
<dbReference type="PANTHER" id="PTHR21660">
    <property type="entry name" value="THIOESTERASE SUPERFAMILY MEMBER-RELATED"/>
    <property type="match status" value="1"/>
</dbReference>
<dbReference type="Gene3D" id="3.10.129.10">
    <property type="entry name" value="Hotdog Thioesterase"/>
    <property type="match status" value="1"/>
</dbReference>
<evidence type="ECO:0000313" key="5">
    <source>
        <dbReference type="Proteomes" id="UP000037446"/>
    </source>
</evidence>
<proteinExistence type="inferred from homology"/>
<keyword evidence="2" id="KW-0378">Hydrolase</keyword>
<evidence type="ECO:0000256" key="2">
    <source>
        <dbReference type="ARBA" id="ARBA00022801"/>
    </source>
</evidence>
<dbReference type="PANTHER" id="PTHR21660:SF1">
    <property type="entry name" value="ACYL-COENZYME A THIOESTERASE 13"/>
    <property type="match status" value="1"/>
</dbReference>
<dbReference type="RefSeq" id="WP_050600182.1">
    <property type="nucleotide sequence ID" value="NZ_JYNE01000023.1"/>
</dbReference>
<comment type="caution">
    <text evidence="4">The sequence shown here is derived from an EMBL/GenBank/DDBJ whole genome shotgun (WGS) entry which is preliminary data.</text>
</comment>
<dbReference type="STRING" id="1306953.J121_2492"/>
<reference evidence="4" key="1">
    <citation type="submission" date="2015-02" db="EMBL/GenBank/DDBJ databases">
        <authorList>
            <person name="Chooi Y.-H."/>
        </authorList>
    </citation>
    <scope>NUCLEOTIDE SEQUENCE [LARGE SCALE GENOMIC DNA]</scope>
    <source>
        <strain evidence="4">LAMA 915</strain>
    </source>
</reference>
<dbReference type="SUPFAM" id="SSF54637">
    <property type="entry name" value="Thioesterase/thiol ester dehydrase-isomerase"/>
    <property type="match status" value="1"/>
</dbReference>
<protein>
    <recommendedName>
        <fullName evidence="3">Thioesterase domain-containing protein</fullName>
    </recommendedName>
</protein>
<name>A0A0L1KE85_9SPHN</name>
<dbReference type="InterPro" id="IPR029069">
    <property type="entry name" value="HotDog_dom_sf"/>
</dbReference>
<dbReference type="InterPro" id="IPR039298">
    <property type="entry name" value="ACOT13"/>
</dbReference>
<gene>
    <name evidence="4" type="ORF">J121_2492</name>
</gene>